<protein>
    <recommendedName>
        <fullName evidence="3">DUF1310 domain-containing protein</fullName>
    </recommendedName>
</protein>
<comment type="caution">
    <text evidence="1">The sequence shown here is derived from an EMBL/GenBank/DDBJ whole genome shotgun (WGS) entry which is preliminary data.</text>
</comment>
<evidence type="ECO:0000313" key="2">
    <source>
        <dbReference type="Proteomes" id="UP000095256"/>
    </source>
</evidence>
<evidence type="ECO:0008006" key="3">
    <source>
        <dbReference type="Google" id="ProtNLM"/>
    </source>
</evidence>
<dbReference type="Proteomes" id="UP000095256">
    <property type="component" value="Unassembled WGS sequence"/>
</dbReference>
<gene>
    <name evidence="1" type="ORF">BCR26_02145</name>
</gene>
<dbReference type="AlphaFoldDB" id="A0A1E5KYX8"/>
<sequence length="134" mass="15087">MKKNKRIFAFIFAIVLFLSVIGLGGKVLMDKREEKKEQELLAVEKQSVNALKNTFADIAEVKIEQTGYNSMTGSYNMIVTMTNTEGESVYFSYGFVKDSGEIADYGVEDEDIQKEGKTTDKIKVVYSNGEEEEL</sequence>
<organism evidence="1 2">
    <name type="scientific">Enterococcus rivorum</name>
    <dbReference type="NCBI Taxonomy" id="762845"/>
    <lineage>
        <taxon>Bacteria</taxon>
        <taxon>Bacillati</taxon>
        <taxon>Bacillota</taxon>
        <taxon>Bacilli</taxon>
        <taxon>Lactobacillales</taxon>
        <taxon>Enterococcaceae</taxon>
        <taxon>Enterococcus</taxon>
    </lineage>
</organism>
<name>A0A1E5KYX8_9ENTE</name>
<dbReference type="RefSeq" id="WP_069698046.1">
    <property type="nucleotide sequence ID" value="NZ_JAGGMA010000002.1"/>
</dbReference>
<proteinExistence type="predicted"/>
<dbReference type="EMBL" id="MIEK01000012">
    <property type="protein sequence ID" value="OEH83091.1"/>
    <property type="molecule type" value="Genomic_DNA"/>
</dbReference>
<dbReference type="OrthoDB" id="2193136at2"/>
<reference evidence="1 2" key="1">
    <citation type="submission" date="2016-09" db="EMBL/GenBank/DDBJ databases">
        <authorList>
            <person name="Capua I."/>
            <person name="De Benedictis P."/>
            <person name="Joannis T."/>
            <person name="Lombin L.H."/>
            <person name="Cattoli G."/>
        </authorList>
    </citation>
    <scope>NUCLEOTIDE SEQUENCE [LARGE SCALE GENOMIC DNA]</scope>
    <source>
        <strain evidence="1 2">LMG 25899</strain>
    </source>
</reference>
<keyword evidence="2" id="KW-1185">Reference proteome</keyword>
<dbReference type="STRING" id="762845.BCR26_02145"/>
<accession>A0A1E5KYX8</accession>
<evidence type="ECO:0000313" key="1">
    <source>
        <dbReference type="EMBL" id="OEH83091.1"/>
    </source>
</evidence>